<evidence type="ECO:0000256" key="5">
    <source>
        <dbReference type="PIRSR" id="PIRSR001221-1"/>
    </source>
</evidence>
<dbReference type="EMBL" id="AWNI01000008">
    <property type="protein sequence ID" value="ETS63277.1"/>
    <property type="molecule type" value="Genomic_DNA"/>
</dbReference>
<feature type="binding site" evidence="6">
    <location>
        <position position="217"/>
    </location>
    <ligand>
        <name>substrate</name>
    </ligand>
</feature>
<comment type="caution">
    <text evidence="9">The sequence shown here is derived from an EMBL/GenBank/DDBJ whole genome shotgun (WGS) entry which is preliminary data.</text>
</comment>
<feature type="region of interest" description="Disordered" evidence="7">
    <location>
        <begin position="1"/>
        <end position="31"/>
    </location>
</feature>
<comment type="similarity">
    <text evidence="2">Belongs to the amidase family.</text>
</comment>
<dbReference type="OrthoDB" id="6428749at2759"/>
<accession>W3VR62</accession>
<dbReference type="InterPro" id="IPR036928">
    <property type="entry name" value="AS_sf"/>
</dbReference>
<dbReference type="Proteomes" id="UP000019462">
    <property type="component" value="Unassembled WGS sequence"/>
</dbReference>
<evidence type="ECO:0000256" key="7">
    <source>
        <dbReference type="SAM" id="MobiDB-lite"/>
    </source>
</evidence>
<feature type="binding site" evidence="6">
    <location>
        <begin position="264"/>
        <end position="267"/>
    </location>
    <ligand>
        <name>substrate</name>
    </ligand>
</feature>
<comment type="catalytic activity">
    <reaction evidence="1">
        <text>a monocarboxylic acid amide + H2O = a monocarboxylate + NH4(+)</text>
        <dbReference type="Rhea" id="RHEA:12020"/>
        <dbReference type="ChEBI" id="CHEBI:15377"/>
        <dbReference type="ChEBI" id="CHEBI:28938"/>
        <dbReference type="ChEBI" id="CHEBI:35757"/>
        <dbReference type="ChEBI" id="CHEBI:83628"/>
        <dbReference type="EC" id="3.5.1.4"/>
    </reaction>
</comment>
<evidence type="ECO:0000256" key="1">
    <source>
        <dbReference type="ARBA" id="ARBA00001311"/>
    </source>
</evidence>
<dbReference type="EC" id="3.5.1.4" evidence="3"/>
<feature type="active site" description="Acyl-ester intermediate" evidence="5">
    <location>
        <position position="267"/>
    </location>
</feature>
<organism evidence="9 10">
    <name type="scientific">Moesziomyces aphidis</name>
    <name type="common">Pseudozyma aphidis</name>
    <dbReference type="NCBI Taxonomy" id="84754"/>
    <lineage>
        <taxon>Eukaryota</taxon>
        <taxon>Fungi</taxon>
        <taxon>Dikarya</taxon>
        <taxon>Basidiomycota</taxon>
        <taxon>Ustilaginomycotina</taxon>
        <taxon>Ustilaginomycetes</taxon>
        <taxon>Ustilaginales</taxon>
        <taxon>Ustilaginaceae</taxon>
        <taxon>Moesziomyces</taxon>
    </lineage>
</organism>
<dbReference type="InterPro" id="IPR023631">
    <property type="entry name" value="Amidase_dom"/>
</dbReference>
<dbReference type="PANTHER" id="PTHR46072:SF11">
    <property type="entry name" value="AMIDASE-RELATED"/>
    <property type="match status" value="1"/>
</dbReference>
<dbReference type="Gene3D" id="3.90.1300.10">
    <property type="entry name" value="Amidase signature (AS) domain"/>
    <property type="match status" value="1"/>
</dbReference>
<dbReference type="PROSITE" id="PS00571">
    <property type="entry name" value="AMIDASES"/>
    <property type="match status" value="1"/>
</dbReference>
<keyword evidence="10" id="KW-1185">Reference proteome</keyword>
<dbReference type="HOGENOM" id="CLU_009600_9_2_1"/>
<evidence type="ECO:0000256" key="2">
    <source>
        <dbReference type="ARBA" id="ARBA00009199"/>
    </source>
</evidence>
<evidence type="ECO:0000256" key="3">
    <source>
        <dbReference type="ARBA" id="ARBA00012922"/>
    </source>
</evidence>
<dbReference type="GO" id="GO:0004040">
    <property type="term" value="F:amidase activity"/>
    <property type="evidence" value="ECO:0007669"/>
    <property type="project" value="UniProtKB-EC"/>
</dbReference>
<keyword evidence="4" id="KW-0378">Hydrolase</keyword>
<evidence type="ECO:0000313" key="10">
    <source>
        <dbReference type="Proteomes" id="UP000019462"/>
    </source>
</evidence>
<evidence type="ECO:0000313" key="9">
    <source>
        <dbReference type="EMBL" id="ETS63277.1"/>
    </source>
</evidence>
<evidence type="ECO:0000259" key="8">
    <source>
        <dbReference type="Pfam" id="PF01425"/>
    </source>
</evidence>
<reference evidence="9 10" key="1">
    <citation type="journal article" date="2014" name="Genome Announc.">
        <title>Genome sequence of the basidiomycetous fungus Pseudozyma aphidis DSM70725, an efficient producer of biosurfactant mannosylerythritol lipids.</title>
        <authorList>
            <person name="Lorenz S."/>
            <person name="Guenther M."/>
            <person name="Grumaz C."/>
            <person name="Rupp S."/>
            <person name="Zibek S."/>
            <person name="Sohn K."/>
        </authorList>
    </citation>
    <scope>NUCLEOTIDE SEQUENCE [LARGE SCALE GENOMIC DNA]</scope>
    <source>
        <strain evidence="10">ATCC 32657 / CBS 517.83 / DSM 70725 / JCM 10318 / NBRC 10182 / NRRL Y-7954 / St-0401</strain>
    </source>
</reference>
<dbReference type="PANTHER" id="PTHR46072">
    <property type="entry name" value="AMIDASE-RELATED-RELATED"/>
    <property type="match status" value="1"/>
</dbReference>
<dbReference type="SUPFAM" id="SSF75304">
    <property type="entry name" value="Amidase signature (AS) enzymes"/>
    <property type="match status" value="1"/>
</dbReference>
<feature type="active site" description="Charge relay system" evidence="5">
    <location>
        <position position="243"/>
    </location>
</feature>
<gene>
    <name evidence="9" type="ORF">PaG_01553</name>
</gene>
<sequence length="584" mass="62107">MPAAVAPASTAVAPTSTAVSNGTSKMSSSTSSSSTAWKQIAAAKQQARLDQIPADWRLPSELLATANHTSGADLRSIPTSCGILSADEVAITEAPVAEVLAKLQARTWTSESVTTAFCKRAAIAHQLVNCLTELFFDEAIAAAKEIDRQFAATGKPPGPLAGLPVSLKDNFNLKGKDSNLGFVTWINDPADHDSTLVTLLREQGAVLFCKTATPTAMMIAETVSNANGRTLNPFNTRITPGGSSGGESALLALRGSPLGVGTDIGGSIRIPCSFAGLWGLKPSFGRFPTGKCRSGLAGQEAVLSINGPMCNDADGLEIYAKTVVDTEPWHVDPKCVPIPWTPVSASSLPASLTLLVLTNNGIVTPTPPLQRALTHAVTKLRAAGHTVVEWDASLLASDTELFERGLHFIESFFRAEGGATVHSLMEASGEHEEWVEGLAATDADWGKTVKELWQMQAKRTAWAAELQERMRSLVGGGHFDALVSPVAAECSTTHDAYHHIFYTGCWNLMDMPGVVFPMANLAVDKQLDGADAHFAPKSENERKVWAQYSADELHGLPVCLQVVGQRLREEKTIAVARKIHADTA</sequence>
<feature type="domain" description="Amidase" evidence="8">
    <location>
        <begin position="113"/>
        <end position="572"/>
    </location>
</feature>
<dbReference type="Pfam" id="PF01425">
    <property type="entry name" value="Amidase"/>
    <property type="match status" value="1"/>
</dbReference>
<feature type="binding site" evidence="6">
    <location>
        <position position="243"/>
    </location>
    <ligand>
        <name>substrate</name>
    </ligand>
</feature>
<evidence type="ECO:0000256" key="4">
    <source>
        <dbReference type="ARBA" id="ARBA00022801"/>
    </source>
</evidence>
<evidence type="ECO:0000256" key="6">
    <source>
        <dbReference type="PIRSR" id="PIRSR001221-2"/>
    </source>
</evidence>
<dbReference type="AlphaFoldDB" id="W3VR62"/>
<protein>
    <recommendedName>
        <fullName evidence="3">amidase</fullName>
        <ecNumber evidence="3">3.5.1.4</ecNumber>
    </recommendedName>
</protein>
<proteinExistence type="inferred from homology"/>
<feature type="active site" description="Charge relay system" evidence="5">
    <location>
        <position position="168"/>
    </location>
</feature>
<dbReference type="InterPro" id="IPR020556">
    <property type="entry name" value="Amidase_CS"/>
</dbReference>
<name>W3VR62_MOEAP</name>
<dbReference type="PIRSF" id="PIRSF001221">
    <property type="entry name" value="Amidase_fungi"/>
    <property type="match status" value="1"/>
</dbReference>